<dbReference type="Proteomes" id="UP001478862">
    <property type="component" value="Unassembled WGS sequence"/>
</dbReference>
<keyword evidence="1" id="KW-0472">Membrane</keyword>
<keyword evidence="1" id="KW-0812">Transmembrane</keyword>
<keyword evidence="1" id="KW-1133">Transmembrane helix</keyword>
<accession>A0ABV1MXS2</accession>
<comment type="caution">
    <text evidence="2">The sequence shown here is derived from an EMBL/GenBank/DDBJ whole genome shotgun (WGS) entry which is preliminary data.</text>
</comment>
<evidence type="ECO:0000313" key="2">
    <source>
        <dbReference type="EMBL" id="MEQ6357305.1"/>
    </source>
</evidence>
<evidence type="ECO:0000256" key="1">
    <source>
        <dbReference type="SAM" id="Phobius"/>
    </source>
</evidence>
<feature type="transmembrane region" description="Helical" evidence="1">
    <location>
        <begin position="12"/>
        <end position="35"/>
    </location>
</feature>
<proteinExistence type="predicted"/>
<evidence type="ECO:0000313" key="3">
    <source>
        <dbReference type="Proteomes" id="UP001478862"/>
    </source>
</evidence>
<keyword evidence="3" id="KW-1185">Reference proteome</keyword>
<sequence length="49" mass="5661">MGLLFLIDIWSGIGLFVIALGMLIVIICLYLNIYIERLIKKEFRKAFEG</sequence>
<reference evidence="2 3" key="1">
    <citation type="submission" date="2024-06" db="EMBL/GenBank/DDBJ databases">
        <title>Lysinibacillus zambalefons sp. nov., a Novel Firmicute Isolated from the Poon Bato Zambales Hyperalkaline Spring.</title>
        <authorList>
            <person name="Aja J.A."/>
            <person name="Lazaro J.E.H."/>
            <person name="Llorin L.D."/>
            <person name="Lim K.R."/>
            <person name="Teodosio J."/>
            <person name="Dalisay D.S."/>
        </authorList>
    </citation>
    <scope>NUCLEOTIDE SEQUENCE [LARGE SCALE GENOMIC DNA]</scope>
    <source>
        <strain evidence="2 3">M3</strain>
    </source>
</reference>
<gene>
    <name evidence="2" type="ORF">ABNX05_22070</name>
</gene>
<dbReference type="EMBL" id="JBEGDG010000024">
    <property type="protein sequence ID" value="MEQ6357305.1"/>
    <property type="molecule type" value="Genomic_DNA"/>
</dbReference>
<organism evidence="2 3">
    <name type="scientific">Lysinibacillus zambalensis</name>
    <dbReference type="NCBI Taxonomy" id="3160866"/>
    <lineage>
        <taxon>Bacteria</taxon>
        <taxon>Bacillati</taxon>
        <taxon>Bacillota</taxon>
        <taxon>Bacilli</taxon>
        <taxon>Bacillales</taxon>
        <taxon>Bacillaceae</taxon>
        <taxon>Lysinibacillus</taxon>
    </lineage>
</organism>
<protein>
    <submittedName>
        <fullName evidence="2">Uncharacterized protein</fullName>
    </submittedName>
</protein>
<name>A0ABV1MXS2_9BACI</name>